<keyword evidence="9 13" id="KW-0407">Ion channel</keyword>
<keyword evidence="8 13" id="KW-0472">Membrane</keyword>
<dbReference type="Pfam" id="PF02537">
    <property type="entry name" value="CRCB"/>
    <property type="match status" value="1"/>
</dbReference>
<keyword evidence="5 13" id="KW-0479">Metal-binding</keyword>
<dbReference type="HAMAP" id="MF_00454">
    <property type="entry name" value="FluC"/>
    <property type="match status" value="1"/>
</dbReference>
<organism evidence="14 15">
    <name type="scientific">Brevibacterium samyangense</name>
    <dbReference type="NCBI Taxonomy" id="366888"/>
    <lineage>
        <taxon>Bacteria</taxon>
        <taxon>Bacillati</taxon>
        <taxon>Actinomycetota</taxon>
        <taxon>Actinomycetes</taxon>
        <taxon>Micrococcales</taxon>
        <taxon>Brevibacteriaceae</taxon>
        <taxon>Brevibacterium</taxon>
    </lineage>
</organism>
<evidence type="ECO:0000256" key="10">
    <source>
        <dbReference type="ARBA" id="ARBA00035120"/>
    </source>
</evidence>
<comment type="function">
    <text evidence="12 13">Fluoride-specific ion channel. Important for reducing fluoride concentration in the cell, thus reducing its toxicity.</text>
</comment>
<feature type="transmembrane region" description="Helical" evidence="13">
    <location>
        <begin position="6"/>
        <end position="22"/>
    </location>
</feature>
<keyword evidence="2 13" id="KW-0813">Transport</keyword>
<dbReference type="Proteomes" id="UP001500755">
    <property type="component" value="Unassembled WGS sequence"/>
</dbReference>
<feature type="binding site" evidence="13">
    <location>
        <position position="73"/>
    </location>
    <ligand>
        <name>Na(+)</name>
        <dbReference type="ChEBI" id="CHEBI:29101"/>
        <note>structural</note>
    </ligand>
</feature>
<feature type="transmembrane region" description="Helical" evidence="13">
    <location>
        <begin position="34"/>
        <end position="53"/>
    </location>
</feature>
<name>A0ABN2THD9_9MICO</name>
<evidence type="ECO:0000256" key="9">
    <source>
        <dbReference type="ARBA" id="ARBA00023303"/>
    </source>
</evidence>
<evidence type="ECO:0000256" key="3">
    <source>
        <dbReference type="ARBA" id="ARBA00022475"/>
    </source>
</evidence>
<reference evidence="14 15" key="1">
    <citation type="journal article" date="2019" name="Int. J. Syst. Evol. Microbiol.">
        <title>The Global Catalogue of Microorganisms (GCM) 10K type strain sequencing project: providing services to taxonomists for standard genome sequencing and annotation.</title>
        <authorList>
            <consortium name="The Broad Institute Genomics Platform"/>
            <consortium name="The Broad Institute Genome Sequencing Center for Infectious Disease"/>
            <person name="Wu L."/>
            <person name="Ma J."/>
        </authorList>
    </citation>
    <scope>NUCLEOTIDE SEQUENCE [LARGE SCALE GENOMIC DNA]</scope>
    <source>
        <strain evidence="14 15">JCM 14546</strain>
    </source>
</reference>
<keyword evidence="7 13" id="KW-0406">Ion transport</keyword>
<evidence type="ECO:0000256" key="4">
    <source>
        <dbReference type="ARBA" id="ARBA00022692"/>
    </source>
</evidence>
<evidence type="ECO:0000256" key="8">
    <source>
        <dbReference type="ARBA" id="ARBA00023136"/>
    </source>
</evidence>
<dbReference type="InterPro" id="IPR003691">
    <property type="entry name" value="FluC"/>
</dbReference>
<evidence type="ECO:0000256" key="5">
    <source>
        <dbReference type="ARBA" id="ARBA00022723"/>
    </source>
</evidence>
<comment type="similarity">
    <text evidence="10 13">Belongs to the fluoride channel Fluc/FEX (TC 1.A.43) family.</text>
</comment>
<dbReference type="RefSeq" id="WP_344309170.1">
    <property type="nucleotide sequence ID" value="NZ_BAAANO010000017.1"/>
</dbReference>
<dbReference type="PANTHER" id="PTHR28259">
    <property type="entry name" value="FLUORIDE EXPORT PROTEIN 1-RELATED"/>
    <property type="match status" value="1"/>
</dbReference>
<feature type="binding site" evidence="13">
    <location>
        <position position="70"/>
    </location>
    <ligand>
        <name>Na(+)</name>
        <dbReference type="ChEBI" id="CHEBI:29101"/>
        <note>structural</note>
    </ligand>
</feature>
<comment type="subcellular location">
    <subcellularLocation>
        <location evidence="1 13">Cell membrane</location>
        <topology evidence="1 13">Multi-pass membrane protein</topology>
    </subcellularLocation>
</comment>
<comment type="activity regulation">
    <text evidence="13">Na(+) is not transported, but it plays an essential structural role and its presence is essential for fluoride channel function.</text>
</comment>
<evidence type="ECO:0000256" key="6">
    <source>
        <dbReference type="ARBA" id="ARBA00022989"/>
    </source>
</evidence>
<sequence>MTDLTLLVVLAGGFGASARYLLDRFVTALFGFPVWPVGVLVVNVLGAFGAGAVSQAPEAWVAVAGTGFLGAFSTFSTVFVDAVRLYTAGHRRKGILSVAVTLAAITLAAWLGVLLAQGIAAINAGALG</sequence>
<evidence type="ECO:0000313" key="15">
    <source>
        <dbReference type="Proteomes" id="UP001500755"/>
    </source>
</evidence>
<evidence type="ECO:0000256" key="11">
    <source>
        <dbReference type="ARBA" id="ARBA00035585"/>
    </source>
</evidence>
<evidence type="ECO:0000256" key="1">
    <source>
        <dbReference type="ARBA" id="ARBA00004651"/>
    </source>
</evidence>
<keyword evidence="6 13" id="KW-1133">Transmembrane helix</keyword>
<feature type="transmembrane region" description="Helical" evidence="13">
    <location>
        <begin position="95"/>
        <end position="122"/>
    </location>
</feature>
<keyword evidence="4 13" id="KW-0812">Transmembrane</keyword>
<keyword evidence="13" id="KW-0915">Sodium</keyword>
<comment type="caution">
    <text evidence="14">The sequence shown here is derived from an EMBL/GenBank/DDBJ whole genome shotgun (WGS) entry which is preliminary data.</text>
</comment>
<evidence type="ECO:0000256" key="13">
    <source>
        <dbReference type="HAMAP-Rule" id="MF_00454"/>
    </source>
</evidence>
<evidence type="ECO:0000256" key="12">
    <source>
        <dbReference type="ARBA" id="ARBA00049940"/>
    </source>
</evidence>
<comment type="catalytic activity">
    <reaction evidence="11">
        <text>fluoride(in) = fluoride(out)</text>
        <dbReference type="Rhea" id="RHEA:76159"/>
        <dbReference type="ChEBI" id="CHEBI:17051"/>
    </reaction>
    <physiologicalReaction direction="left-to-right" evidence="11">
        <dbReference type="Rhea" id="RHEA:76160"/>
    </physiologicalReaction>
</comment>
<evidence type="ECO:0000313" key="14">
    <source>
        <dbReference type="EMBL" id="GAA2008882.1"/>
    </source>
</evidence>
<keyword evidence="15" id="KW-1185">Reference proteome</keyword>
<evidence type="ECO:0000256" key="2">
    <source>
        <dbReference type="ARBA" id="ARBA00022448"/>
    </source>
</evidence>
<evidence type="ECO:0000256" key="7">
    <source>
        <dbReference type="ARBA" id="ARBA00023065"/>
    </source>
</evidence>
<feature type="transmembrane region" description="Helical" evidence="13">
    <location>
        <begin position="59"/>
        <end position="83"/>
    </location>
</feature>
<dbReference type="PANTHER" id="PTHR28259:SF16">
    <property type="entry name" value="FLUORIDE-SPECIFIC ION CHANNEL FLUC 2"/>
    <property type="match status" value="1"/>
</dbReference>
<gene>
    <name evidence="13 14" type="primary">crcB</name>
    <name evidence="13" type="synonym">fluC</name>
    <name evidence="14" type="ORF">GCM10009755_19310</name>
</gene>
<accession>A0ABN2THD9</accession>
<proteinExistence type="inferred from homology"/>
<dbReference type="EMBL" id="BAAANO010000017">
    <property type="protein sequence ID" value="GAA2008882.1"/>
    <property type="molecule type" value="Genomic_DNA"/>
</dbReference>
<keyword evidence="3 13" id="KW-1003">Cell membrane</keyword>
<protein>
    <recommendedName>
        <fullName evidence="13">Fluoride-specific ion channel FluC</fullName>
    </recommendedName>
</protein>